<evidence type="ECO:0000256" key="13">
    <source>
        <dbReference type="ARBA" id="ARBA00047283"/>
    </source>
</evidence>
<dbReference type="AlphaFoldDB" id="A0A858Q5K9"/>
<comment type="catalytic activity">
    <reaction evidence="13">
        <text>cytidine(967) in 16S rRNA + S-adenosyl-L-methionine = 5-methylcytidine(967) in 16S rRNA + S-adenosyl-L-homocysteine + H(+)</text>
        <dbReference type="Rhea" id="RHEA:42748"/>
        <dbReference type="Rhea" id="RHEA-COMP:10219"/>
        <dbReference type="Rhea" id="RHEA-COMP:10220"/>
        <dbReference type="ChEBI" id="CHEBI:15378"/>
        <dbReference type="ChEBI" id="CHEBI:57856"/>
        <dbReference type="ChEBI" id="CHEBI:59789"/>
        <dbReference type="ChEBI" id="CHEBI:74483"/>
        <dbReference type="ChEBI" id="CHEBI:82748"/>
        <dbReference type="EC" id="2.1.1.176"/>
    </reaction>
</comment>
<dbReference type="GO" id="GO:0006355">
    <property type="term" value="P:regulation of DNA-templated transcription"/>
    <property type="evidence" value="ECO:0007669"/>
    <property type="project" value="InterPro"/>
</dbReference>
<evidence type="ECO:0000256" key="2">
    <source>
        <dbReference type="ARBA" id="ARBA00004496"/>
    </source>
</evidence>
<feature type="binding site" evidence="14">
    <location>
        <position position="274"/>
    </location>
    <ligand>
        <name>S-adenosyl-L-methionine</name>
        <dbReference type="ChEBI" id="CHEBI:59789"/>
    </ligand>
</feature>
<keyword evidence="8 14" id="KW-0808">Transferase</keyword>
<dbReference type="GO" id="GO:0003723">
    <property type="term" value="F:RNA binding"/>
    <property type="evidence" value="ECO:0007669"/>
    <property type="project" value="UniProtKB-UniRule"/>
</dbReference>
<keyword evidence="17" id="KW-1185">Reference proteome</keyword>
<evidence type="ECO:0000313" key="16">
    <source>
        <dbReference type="EMBL" id="QJD29142.1"/>
    </source>
</evidence>
<gene>
    <name evidence="16" type="primary">rsmB</name>
    <name evidence="16" type="ORF">GNH96_03615</name>
</gene>
<reference evidence="17" key="1">
    <citation type="submission" date="2019-12" db="EMBL/GenBank/DDBJ databases">
        <authorList>
            <person name="Awala S.I."/>
            <person name="Rhee S.K."/>
        </authorList>
    </citation>
    <scope>NUCLEOTIDE SEQUENCE [LARGE SCALE GENOMIC DNA]</scope>
    <source>
        <strain evidence="17">IM1</strain>
    </source>
</reference>
<dbReference type="Gene3D" id="3.40.50.150">
    <property type="entry name" value="Vaccinia Virus protein VP39"/>
    <property type="match status" value="1"/>
</dbReference>
<dbReference type="FunFam" id="3.40.50.150:FF:000022">
    <property type="entry name" value="Ribosomal RNA small subunit methyltransferase B"/>
    <property type="match status" value="1"/>
</dbReference>
<dbReference type="InterPro" id="IPR004573">
    <property type="entry name" value="rRNA_ssu_MeTfrase_B"/>
</dbReference>
<dbReference type="InterPro" id="IPR018314">
    <property type="entry name" value="RsmB/NOL1/NOP2-like_CS"/>
</dbReference>
<dbReference type="GO" id="GO:0008649">
    <property type="term" value="F:rRNA methyltransferase activity"/>
    <property type="evidence" value="ECO:0007669"/>
    <property type="project" value="InterPro"/>
</dbReference>
<dbReference type="EC" id="2.1.1.176" evidence="4"/>
<feature type="binding site" evidence="14">
    <location>
        <position position="300"/>
    </location>
    <ligand>
        <name>S-adenosyl-L-methionine</name>
        <dbReference type="ChEBI" id="CHEBI:59789"/>
    </ligand>
</feature>
<evidence type="ECO:0000256" key="5">
    <source>
        <dbReference type="ARBA" id="ARBA00022490"/>
    </source>
</evidence>
<dbReference type="PROSITE" id="PS51686">
    <property type="entry name" value="SAM_MT_RSMB_NOP"/>
    <property type="match status" value="1"/>
</dbReference>
<keyword evidence="5" id="KW-0963">Cytoplasm</keyword>
<feature type="domain" description="SAM-dependent MTase RsmB/NOP-type" evidence="15">
    <location>
        <begin position="160"/>
        <end position="430"/>
    </location>
</feature>
<evidence type="ECO:0000256" key="12">
    <source>
        <dbReference type="ARBA" id="ARBA00031088"/>
    </source>
</evidence>
<comment type="similarity">
    <text evidence="3 14">Belongs to the class I-like SAM-binding methyltransferase superfamily. RsmB/NOP family.</text>
</comment>
<evidence type="ECO:0000256" key="6">
    <source>
        <dbReference type="ARBA" id="ARBA00022552"/>
    </source>
</evidence>
<dbReference type="PRINTS" id="PR02008">
    <property type="entry name" value="RCMTFAMILY"/>
</dbReference>
<evidence type="ECO:0000256" key="7">
    <source>
        <dbReference type="ARBA" id="ARBA00022603"/>
    </source>
</evidence>
<dbReference type="KEGG" id="metu:GNH96_03615"/>
<evidence type="ECO:0000256" key="9">
    <source>
        <dbReference type="ARBA" id="ARBA00022691"/>
    </source>
</evidence>
<dbReference type="NCBIfam" id="TIGR00563">
    <property type="entry name" value="rsmB"/>
    <property type="match status" value="1"/>
</dbReference>
<evidence type="ECO:0000256" key="10">
    <source>
        <dbReference type="ARBA" id="ARBA00022884"/>
    </source>
</evidence>
<dbReference type="RefSeq" id="WP_169602366.1">
    <property type="nucleotide sequence ID" value="NZ_CP046565.1"/>
</dbReference>
<dbReference type="InterPro" id="IPR054728">
    <property type="entry name" value="RsmB-like_ferredoxin"/>
</dbReference>
<keyword evidence="6" id="KW-0698">rRNA processing</keyword>
<keyword evidence="7 14" id="KW-0489">Methyltransferase</keyword>
<comment type="function">
    <text evidence="1">Specifically methylates the cytosine at position 967 (m5C967) of 16S rRNA.</text>
</comment>
<dbReference type="SUPFAM" id="SSF48013">
    <property type="entry name" value="NusB-like"/>
    <property type="match status" value="1"/>
</dbReference>
<evidence type="ECO:0000313" key="17">
    <source>
        <dbReference type="Proteomes" id="UP000503004"/>
    </source>
</evidence>
<dbReference type="InterPro" id="IPR023267">
    <property type="entry name" value="RCMT"/>
</dbReference>
<proteinExistence type="inferred from homology"/>
<evidence type="ECO:0000256" key="14">
    <source>
        <dbReference type="PROSITE-ProRule" id="PRU01023"/>
    </source>
</evidence>
<dbReference type="EMBL" id="CP046565">
    <property type="protein sequence ID" value="QJD29142.1"/>
    <property type="molecule type" value="Genomic_DNA"/>
</dbReference>
<evidence type="ECO:0000256" key="1">
    <source>
        <dbReference type="ARBA" id="ARBA00002724"/>
    </source>
</evidence>
<dbReference type="NCBIfam" id="NF008149">
    <property type="entry name" value="PRK10901.1"/>
    <property type="match status" value="1"/>
</dbReference>
<dbReference type="Gene3D" id="3.30.70.1170">
    <property type="entry name" value="Sun protein, domain 3"/>
    <property type="match status" value="1"/>
</dbReference>
<dbReference type="InterPro" id="IPR029063">
    <property type="entry name" value="SAM-dependent_MTases_sf"/>
</dbReference>
<name>A0A858Q5K9_9GAMM</name>
<dbReference type="InterPro" id="IPR006027">
    <property type="entry name" value="NusB_RsmB_TIM44"/>
</dbReference>
<dbReference type="SUPFAM" id="SSF53335">
    <property type="entry name" value="S-adenosyl-L-methionine-dependent methyltransferases"/>
    <property type="match status" value="1"/>
</dbReference>
<feature type="binding site" evidence="14">
    <location>
        <position position="319"/>
    </location>
    <ligand>
        <name>S-adenosyl-L-methionine</name>
        <dbReference type="ChEBI" id="CHEBI:59789"/>
    </ligand>
</feature>
<evidence type="ECO:0000256" key="4">
    <source>
        <dbReference type="ARBA" id="ARBA00012140"/>
    </source>
</evidence>
<dbReference type="Pfam" id="PF22458">
    <property type="entry name" value="RsmF-B_ferredox"/>
    <property type="match status" value="1"/>
</dbReference>
<comment type="subcellular location">
    <subcellularLocation>
        <location evidence="2">Cytoplasm</location>
    </subcellularLocation>
</comment>
<evidence type="ECO:0000259" key="15">
    <source>
        <dbReference type="PROSITE" id="PS51686"/>
    </source>
</evidence>
<dbReference type="InterPro" id="IPR001678">
    <property type="entry name" value="MeTrfase_RsmB-F_NOP2_dom"/>
</dbReference>
<evidence type="ECO:0000256" key="8">
    <source>
        <dbReference type="ARBA" id="ARBA00022679"/>
    </source>
</evidence>
<keyword evidence="9 14" id="KW-0949">S-adenosyl-L-methionine</keyword>
<feature type="active site" description="Nucleophile" evidence="14">
    <location>
        <position position="372"/>
    </location>
</feature>
<evidence type="ECO:0000256" key="11">
    <source>
        <dbReference type="ARBA" id="ARBA00030399"/>
    </source>
</evidence>
<dbReference type="Pfam" id="PF01029">
    <property type="entry name" value="NusB"/>
    <property type="match status" value="1"/>
</dbReference>
<protein>
    <recommendedName>
        <fullName evidence="4">16S rRNA (cytosine(967)-C(5))-methyltransferase</fullName>
        <ecNumber evidence="4">2.1.1.176</ecNumber>
    </recommendedName>
    <alternativeName>
        <fullName evidence="11">16S rRNA m5C967 methyltransferase</fullName>
    </alternativeName>
    <alternativeName>
        <fullName evidence="12">rRNA (cytosine-C(5)-)-methyltransferase RsmB</fullName>
    </alternativeName>
</protein>
<dbReference type="CDD" id="cd02440">
    <property type="entry name" value="AdoMet_MTases"/>
    <property type="match status" value="1"/>
</dbReference>
<dbReference type="GO" id="GO:0005737">
    <property type="term" value="C:cytoplasm"/>
    <property type="evidence" value="ECO:0007669"/>
    <property type="project" value="UniProtKB-SubCell"/>
</dbReference>
<dbReference type="Gene3D" id="1.10.287.730">
    <property type="entry name" value="Helix hairpin bin"/>
    <property type="match status" value="1"/>
</dbReference>
<dbReference type="PANTHER" id="PTHR22807:SF61">
    <property type="entry name" value="NOL1_NOP2_SUN FAMILY PROTEIN _ ANTITERMINATION NUSB DOMAIN-CONTAINING PROTEIN"/>
    <property type="match status" value="1"/>
</dbReference>
<feature type="binding site" evidence="14">
    <location>
        <begin position="250"/>
        <end position="256"/>
    </location>
    <ligand>
        <name>S-adenosyl-L-methionine</name>
        <dbReference type="ChEBI" id="CHEBI:59789"/>
    </ligand>
</feature>
<dbReference type="InterPro" id="IPR049560">
    <property type="entry name" value="MeTrfase_RsmB-F_NOP2_cat"/>
</dbReference>
<keyword evidence="10 14" id="KW-0694">RNA-binding</keyword>
<evidence type="ECO:0000256" key="3">
    <source>
        <dbReference type="ARBA" id="ARBA00007494"/>
    </source>
</evidence>
<dbReference type="PANTHER" id="PTHR22807">
    <property type="entry name" value="NOP2 YEAST -RELATED NOL1/NOP2/FMU SUN DOMAIN-CONTAINING"/>
    <property type="match status" value="1"/>
</dbReference>
<sequence>MTANTRTLAAAALYDVVVDRHSLTAALGKRLPSLPDARDRAFVQSLCYGVLRAFEPLDFLLGRLALKPIRDQEIRLLALIGLHQLRSMNVKPHAAVSETVEAAGRKSWAKPLLNAILRSYLRRKEELESRALQDPVGRDAHPAWLRERLAADWPEHWESLIQQNNLPPPMTIRVNPLQEDRAGYLERLAEAGIGALPCRHSPLGLTLESPVPVEALPGFADGRVSVQDEAAQLAATLVAAEPGERVLDICAAPGGKTLHMLELCHGKLEVVAVDVDAERCSRIRENLERERLSATVVAGDARSPESWWDGRPFDRILLDAPCSATGVIRRHPDIKRLREPRDLDALSGLQGAIFEAAWPLLKPGGVLVYATCSVIRAENERQVGHFLEAHGDAAELLLTAEWGIPLSHGRQILTGESGMDGFFYARLRKAA</sequence>
<accession>A0A858Q5K9</accession>
<dbReference type="PROSITE" id="PS01153">
    <property type="entry name" value="NOL1_NOP2_SUN"/>
    <property type="match status" value="1"/>
</dbReference>
<dbReference type="Proteomes" id="UP000503004">
    <property type="component" value="Chromosome"/>
</dbReference>
<dbReference type="Gene3D" id="1.10.940.10">
    <property type="entry name" value="NusB-like"/>
    <property type="match status" value="1"/>
</dbReference>
<dbReference type="Pfam" id="PF01189">
    <property type="entry name" value="Methyltr_RsmB-F"/>
    <property type="match status" value="1"/>
</dbReference>
<organism evidence="16 17">
    <name type="scientific">Methylococcus geothermalis</name>
    <dbReference type="NCBI Taxonomy" id="2681310"/>
    <lineage>
        <taxon>Bacteria</taxon>
        <taxon>Pseudomonadati</taxon>
        <taxon>Pseudomonadota</taxon>
        <taxon>Gammaproteobacteria</taxon>
        <taxon>Methylococcales</taxon>
        <taxon>Methylococcaceae</taxon>
        <taxon>Methylococcus</taxon>
    </lineage>
</organism>
<dbReference type="InterPro" id="IPR035926">
    <property type="entry name" value="NusB-like_sf"/>
</dbReference>